<name>A0A6J5S5C9_9CAUD</name>
<accession>A0A6J5S5C9</accession>
<feature type="transmembrane region" description="Helical" evidence="1">
    <location>
        <begin position="34"/>
        <end position="53"/>
    </location>
</feature>
<proteinExistence type="predicted"/>
<feature type="transmembrane region" description="Helical" evidence="1">
    <location>
        <begin position="65"/>
        <end position="88"/>
    </location>
</feature>
<dbReference type="EMBL" id="LR797331">
    <property type="protein sequence ID" value="CAB4203588.1"/>
    <property type="molecule type" value="Genomic_DNA"/>
</dbReference>
<sequence length="143" mass="15632">MIYGIVAALLAEGLTLSRTRVAARHNRPEVKAKAYLRQSAGFGLAVTFGFIYASGQSIWQDATTMLALILVRFVFEAFFEPVMFVSGFPSVQRSVERSALNELPLEVAALDYALNAVGEAVARNALIVFMVCAAWEVRAWAVT</sequence>
<evidence type="ECO:0000256" key="1">
    <source>
        <dbReference type="SAM" id="Phobius"/>
    </source>
</evidence>
<gene>
    <name evidence="2" type="ORF">UFOVP1382_199</name>
</gene>
<keyword evidence="1" id="KW-0812">Transmembrane</keyword>
<reference evidence="2" key="1">
    <citation type="submission" date="2020-05" db="EMBL/GenBank/DDBJ databases">
        <authorList>
            <person name="Chiriac C."/>
            <person name="Salcher M."/>
            <person name="Ghai R."/>
            <person name="Kavagutti S V."/>
        </authorList>
    </citation>
    <scope>NUCLEOTIDE SEQUENCE</scope>
</reference>
<evidence type="ECO:0000313" key="2">
    <source>
        <dbReference type="EMBL" id="CAB4203588.1"/>
    </source>
</evidence>
<protein>
    <submittedName>
        <fullName evidence="2">Uncharacterized protein</fullName>
    </submittedName>
</protein>
<organism evidence="2">
    <name type="scientific">uncultured Caudovirales phage</name>
    <dbReference type="NCBI Taxonomy" id="2100421"/>
    <lineage>
        <taxon>Viruses</taxon>
        <taxon>Duplodnaviria</taxon>
        <taxon>Heunggongvirae</taxon>
        <taxon>Uroviricota</taxon>
        <taxon>Caudoviricetes</taxon>
        <taxon>Peduoviridae</taxon>
        <taxon>Maltschvirus</taxon>
        <taxon>Maltschvirus maltsch</taxon>
    </lineage>
</organism>
<keyword evidence="1" id="KW-1133">Transmembrane helix</keyword>
<keyword evidence="1" id="KW-0472">Membrane</keyword>